<dbReference type="RefSeq" id="WP_071168928.1">
    <property type="nucleotide sequence ID" value="NZ_CP017786.1"/>
</dbReference>
<sequence length="159" mass="19256">MKKFRGKKRYFRNLWEEVNTFDLQLDPDDWFDFFHTHLDFWGVGKNNLKIRREHIKAHVALYNRTLKLLEGFEKPYQTWICIDEQDPALDAVYIHTPNPNDHNFPHKIEALEWNGKLPHTFKDLIDLQQFDVSYLQTEYGEEFYIQSKEQPIKLGTRNQ</sequence>
<dbReference type="KEGG" id="bxi:BK049_15835"/>
<accession>A0AAC9NDQ5</accession>
<dbReference type="Proteomes" id="UP000177709">
    <property type="component" value="Chromosome"/>
</dbReference>
<dbReference type="EMBL" id="CP017786">
    <property type="protein sequence ID" value="AOZ90038.1"/>
    <property type="molecule type" value="Genomic_DNA"/>
</dbReference>
<evidence type="ECO:0000313" key="2">
    <source>
        <dbReference type="Proteomes" id="UP000177709"/>
    </source>
</evidence>
<gene>
    <name evidence="1" type="ORF">BK049_15835</name>
</gene>
<organism evidence="1 2">
    <name type="scientific">Bacillus xiamenensis</name>
    <dbReference type="NCBI Taxonomy" id="1178537"/>
    <lineage>
        <taxon>Bacteria</taxon>
        <taxon>Bacillati</taxon>
        <taxon>Bacillota</taxon>
        <taxon>Bacilli</taxon>
        <taxon>Bacillales</taxon>
        <taxon>Bacillaceae</taxon>
        <taxon>Bacillus</taxon>
    </lineage>
</organism>
<evidence type="ECO:0000313" key="1">
    <source>
        <dbReference type="EMBL" id="AOZ90038.1"/>
    </source>
</evidence>
<name>A0AAC9NDQ5_9BACI</name>
<protein>
    <submittedName>
        <fullName evidence="1">Uncharacterized protein</fullName>
    </submittedName>
</protein>
<proteinExistence type="predicted"/>
<reference evidence="1 2" key="1">
    <citation type="submission" date="2016-10" db="EMBL/GenBank/DDBJ databases">
        <title>Whole genome sequence of hyper active fibrinolysis bacterium Bacillus pumilus strain VV3 isolated from fermented rice.</title>
        <authorList>
            <person name="Mariadas V.A."/>
            <person name="Vijayaraghavan P."/>
            <person name="Dhandapani V."/>
        </authorList>
    </citation>
    <scope>NUCLEOTIDE SEQUENCE [LARGE SCALE GENOMIC DNA]</scope>
    <source>
        <strain evidence="1 2">VV3</strain>
    </source>
</reference>
<dbReference type="AlphaFoldDB" id="A0AAC9NDQ5"/>